<dbReference type="EMBL" id="JRLW01000003">
    <property type="protein sequence ID" value="KGO90124.1"/>
    <property type="molecule type" value="Genomic_DNA"/>
</dbReference>
<dbReference type="OrthoDB" id="9773772at2"/>
<dbReference type="Proteomes" id="UP000030121">
    <property type="component" value="Unassembled WGS sequence"/>
</dbReference>
<evidence type="ECO:0000313" key="1">
    <source>
        <dbReference type="EMBL" id="KGO90124.1"/>
    </source>
</evidence>
<name>A0A0A2MCY4_9FLAO</name>
<keyword evidence="2" id="KW-1185">Reference proteome</keyword>
<dbReference type="eggNOG" id="COG3642">
    <property type="taxonomic scope" value="Bacteria"/>
</dbReference>
<dbReference type="AlphaFoldDB" id="A0A0A2MCY4"/>
<protein>
    <recommendedName>
        <fullName evidence="3">Kdo domain containing protein</fullName>
    </recommendedName>
</protein>
<sequence>MEKVFNPEYKHFEDRFDSILKDFETSGEQVGFGKRNAIRAFDAAGLKVNVKSFKSPNFINGIVYGFFRKSKAQRSFEYANLLLNKGIGTPQPFAYYLEKKTLGLQRSYYFSQQQDIDGMFQTLRFEPEFPDREEIIRQSAAFYFKIHNEGIEFMDNTGGNTLFRKRADGEYDFFLVDLNRMKFHESISLEQRAKNLAKLTTDKQINSVLGTAYAKLYQVDETLFCGLLQKEADKLWDKFERKRRLKRKLKFWKNY</sequence>
<reference evidence="1 2" key="1">
    <citation type="submission" date="2013-09" db="EMBL/GenBank/DDBJ databases">
        <authorList>
            <person name="Zeng Z."/>
            <person name="Chen C."/>
        </authorList>
    </citation>
    <scope>NUCLEOTIDE SEQUENCE [LARGE SCALE GENOMIC DNA]</scope>
    <source>
        <strain evidence="1 2">GH29-5</strain>
    </source>
</reference>
<organism evidence="1 2">
    <name type="scientific">Flavobacterium suncheonense GH29-5 = DSM 17707</name>
    <dbReference type="NCBI Taxonomy" id="1121899"/>
    <lineage>
        <taxon>Bacteria</taxon>
        <taxon>Pseudomonadati</taxon>
        <taxon>Bacteroidota</taxon>
        <taxon>Flavobacteriia</taxon>
        <taxon>Flavobacteriales</taxon>
        <taxon>Flavobacteriaceae</taxon>
        <taxon>Flavobacterium</taxon>
    </lineage>
</organism>
<evidence type="ECO:0000313" key="2">
    <source>
        <dbReference type="Proteomes" id="UP000030121"/>
    </source>
</evidence>
<evidence type="ECO:0008006" key="3">
    <source>
        <dbReference type="Google" id="ProtNLM"/>
    </source>
</evidence>
<comment type="caution">
    <text evidence="1">The sequence shown here is derived from an EMBL/GenBank/DDBJ whole genome shotgun (WGS) entry which is preliminary data.</text>
</comment>
<proteinExistence type="predicted"/>
<dbReference type="STRING" id="1121899.GCA_000430025_00061"/>
<gene>
    <name evidence="1" type="ORF">Q764_03385</name>
</gene>
<accession>A0A0A2MCY4</accession>
<dbReference type="RefSeq" id="WP_026981107.1">
    <property type="nucleotide sequence ID" value="NZ_JRLW01000003.1"/>
</dbReference>